<accession>A0A2S6N9C9</accession>
<evidence type="ECO:0000259" key="2">
    <source>
        <dbReference type="Pfam" id="PF09084"/>
    </source>
</evidence>
<dbReference type="Proteomes" id="UP000239724">
    <property type="component" value="Unassembled WGS sequence"/>
</dbReference>
<feature type="domain" description="SsuA/THI5-like" evidence="2">
    <location>
        <begin position="35"/>
        <end position="240"/>
    </location>
</feature>
<comment type="caution">
    <text evidence="3">The sequence shown here is derived from an EMBL/GenBank/DDBJ whole genome shotgun (WGS) entry which is preliminary data.</text>
</comment>
<dbReference type="AlphaFoldDB" id="A0A2S6N9C9"/>
<evidence type="ECO:0000256" key="1">
    <source>
        <dbReference type="SAM" id="SignalP"/>
    </source>
</evidence>
<dbReference type="Pfam" id="PF09084">
    <property type="entry name" value="NMT1"/>
    <property type="match status" value="1"/>
</dbReference>
<name>A0A2S6N9C9_RHOGL</name>
<dbReference type="OrthoDB" id="7431968at2"/>
<feature type="chain" id="PRO_5015689581" evidence="1">
    <location>
        <begin position="20"/>
        <end position="328"/>
    </location>
</feature>
<sequence length="328" mass="36076">MRCLIAILSLLLMSGVARANDKITFGLDWKAEAEYGGYYQALATGLYSRHGLDVAIHEGGPQVNHMQLLIAGRLDFSIAGNSFLAMNMVKENVPYRAVAVFFQKDPAVLIAHPGQGNDSFAALKGKPIMISGDTRIGWWNYIKAKYGYSDSQIRPYTFNLAPFLENKSAVQQGYLGSEPFSIEQEAHFQPVVLLVADTGYPGYGSMILTSDEKIRQQPDLVKRFIDASIEGWYSYLYGDPSPGNKLIKAANPEMSDALIAYGIESMKKHGIVDSGDAATMGIGAMSPARWKAFYETMSGLGLYPKGLDVTKAYTLQFVDHKVGMDMKH</sequence>
<gene>
    <name evidence="3" type="ORF">CCS01_17785</name>
</gene>
<dbReference type="InterPro" id="IPR015168">
    <property type="entry name" value="SsuA/THI5"/>
</dbReference>
<dbReference type="Gene3D" id="3.40.190.10">
    <property type="entry name" value="Periplasmic binding protein-like II"/>
    <property type="match status" value="2"/>
</dbReference>
<protein>
    <submittedName>
        <fullName evidence="3">Nitrate ABC transporter substrate-binding protein</fullName>
    </submittedName>
</protein>
<dbReference type="SUPFAM" id="SSF53850">
    <property type="entry name" value="Periplasmic binding protein-like II"/>
    <property type="match status" value="1"/>
</dbReference>
<dbReference type="InterPro" id="IPR027939">
    <property type="entry name" value="NMT1/THI5"/>
</dbReference>
<keyword evidence="4" id="KW-1185">Reference proteome</keyword>
<dbReference type="PANTHER" id="PTHR31528">
    <property type="entry name" value="4-AMINO-5-HYDROXYMETHYL-2-METHYLPYRIMIDINE PHOSPHATE SYNTHASE THI11-RELATED"/>
    <property type="match status" value="1"/>
</dbReference>
<reference evidence="3 4" key="1">
    <citation type="journal article" date="2018" name="Arch. Microbiol.">
        <title>New insights into the metabolic potential of the phototrophic purple bacterium Rhodopila globiformis DSM 161(T) from its draft genome sequence and evidence for a vanadium-dependent nitrogenase.</title>
        <authorList>
            <person name="Imhoff J.F."/>
            <person name="Rahn T."/>
            <person name="Kunzel S."/>
            <person name="Neulinger S.C."/>
        </authorList>
    </citation>
    <scope>NUCLEOTIDE SEQUENCE [LARGE SCALE GENOMIC DNA]</scope>
    <source>
        <strain evidence="3 4">DSM 161</strain>
    </source>
</reference>
<evidence type="ECO:0000313" key="4">
    <source>
        <dbReference type="Proteomes" id="UP000239724"/>
    </source>
</evidence>
<dbReference type="PANTHER" id="PTHR31528:SF3">
    <property type="entry name" value="THIAMINE BIOSYNTHESIS PROTEIN HI_0357-RELATED"/>
    <property type="match status" value="1"/>
</dbReference>
<dbReference type="GO" id="GO:0009228">
    <property type="term" value="P:thiamine biosynthetic process"/>
    <property type="evidence" value="ECO:0007669"/>
    <property type="project" value="InterPro"/>
</dbReference>
<keyword evidence="1" id="KW-0732">Signal</keyword>
<dbReference type="RefSeq" id="WP_104520165.1">
    <property type="nucleotide sequence ID" value="NZ_NHRY01000195.1"/>
</dbReference>
<proteinExistence type="predicted"/>
<feature type="signal peptide" evidence="1">
    <location>
        <begin position="1"/>
        <end position="19"/>
    </location>
</feature>
<evidence type="ECO:0000313" key="3">
    <source>
        <dbReference type="EMBL" id="PPQ31226.1"/>
    </source>
</evidence>
<dbReference type="EMBL" id="NHRY01000195">
    <property type="protein sequence ID" value="PPQ31226.1"/>
    <property type="molecule type" value="Genomic_DNA"/>
</dbReference>
<organism evidence="3 4">
    <name type="scientific">Rhodopila globiformis</name>
    <name type="common">Rhodopseudomonas globiformis</name>
    <dbReference type="NCBI Taxonomy" id="1071"/>
    <lineage>
        <taxon>Bacteria</taxon>
        <taxon>Pseudomonadati</taxon>
        <taxon>Pseudomonadota</taxon>
        <taxon>Alphaproteobacteria</taxon>
        <taxon>Acetobacterales</taxon>
        <taxon>Acetobacteraceae</taxon>
        <taxon>Rhodopila</taxon>
    </lineage>
</organism>